<protein>
    <submittedName>
        <fullName evidence="6">Sugar-binding protein</fullName>
    </submittedName>
</protein>
<evidence type="ECO:0000313" key="7">
    <source>
        <dbReference type="Proteomes" id="UP001596505"/>
    </source>
</evidence>
<dbReference type="Pfam" id="PF13407">
    <property type="entry name" value="Peripla_BP_4"/>
    <property type="match status" value="1"/>
</dbReference>
<dbReference type="SUPFAM" id="SSF53822">
    <property type="entry name" value="Periplasmic binding protein-like I"/>
    <property type="match status" value="1"/>
</dbReference>
<evidence type="ECO:0000256" key="4">
    <source>
        <dbReference type="SAM" id="Phobius"/>
    </source>
</evidence>
<keyword evidence="7" id="KW-1185">Reference proteome</keyword>
<comment type="subcellular location">
    <subcellularLocation>
        <location evidence="1">Cell envelope</location>
    </subcellularLocation>
</comment>
<name>A0ABW2Q367_9BACL</name>
<dbReference type="RefSeq" id="WP_380967919.1">
    <property type="nucleotide sequence ID" value="NZ_JBHTCO010000020.1"/>
</dbReference>
<evidence type="ECO:0000259" key="5">
    <source>
        <dbReference type="Pfam" id="PF13407"/>
    </source>
</evidence>
<accession>A0ABW2Q367</accession>
<dbReference type="InterPro" id="IPR025997">
    <property type="entry name" value="SBP_2_dom"/>
</dbReference>
<feature type="transmembrane region" description="Helical" evidence="4">
    <location>
        <begin position="6"/>
        <end position="27"/>
    </location>
</feature>
<comment type="similarity">
    <text evidence="2">Belongs to the bacterial solute-binding protein 2 family.</text>
</comment>
<proteinExistence type="inferred from homology"/>
<reference evidence="7" key="1">
    <citation type="journal article" date="2019" name="Int. J. Syst. Evol. Microbiol.">
        <title>The Global Catalogue of Microorganisms (GCM) 10K type strain sequencing project: providing services to taxonomists for standard genome sequencing and annotation.</title>
        <authorList>
            <consortium name="The Broad Institute Genomics Platform"/>
            <consortium name="The Broad Institute Genome Sequencing Center for Infectious Disease"/>
            <person name="Wu L."/>
            <person name="Ma J."/>
        </authorList>
    </citation>
    <scope>NUCLEOTIDE SEQUENCE [LARGE SCALE GENOMIC DNA]</scope>
    <source>
        <strain evidence="7">CGMCC 1.16305</strain>
    </source>
</reference>
<gene>
    <name evidence="6" type="ORF">ACFQRG_16200</name>
</gene>
<organism evidence="6 7">
    <name type="scientific">Scopulibacillus cellulosilyticus</name>
    <dbReference type="NCBI Taxonomy" id="2665665"/>
    <lineage>
        <taxon>Bacteria</taxon>
        <taxon>Bacillati</taxon>
        <taxon>Bacillota</taxon>
        <taxon>Bacilli</taxon>
        <taxon>Bacillales</taxon>
        <taxon>Sporolactobacillaceae</taxon>
        <taxon>Scopulibacillus</taxon>
    </lineage>
</organism>
<keyword evidence="3" id="KW-0732">Signal</keyword>
<sequence length="336" mass="37567">MYRYRYVFYAILFTCFFFSLISAIYFFTKTLHSNVSLNKHSSSKKADYHFILIPEEEDNPYWELIEKGAKDAGRKFHVEVEYIGPVQTNVNEQIKAIEKAIASKVDGIITQGIDNPAFSKVVNQAENEGIPVITIDTDAPDSDRSAYIGSNNYRAGYLAGKTLIKDTKGQAVVGIITGNHNENEVLRVKGFKKAVENTPKIKIAAVKSSNISRIQAAEKTYEIYQHYPNVTAFYGTSALDGLGISAVTEQFGKSKDIYILAFDTLPETMSLIKKGSIQAAIQQQPYTMGRDSIKTMVKLLNHQNTSKSIFTKISVIHKGDLFSESSNKYKKASDYD</sequence>
<comment type="caution">
    <text evidence="6">The sequence shown here is derived from an EMBL/GenBank/DDBJ whole genome shotgun (WGS) entry which is preliminary data.</text>
</comment>
<keyword evidence="4" id="KW-0472">Membrane</keyword>
<dbReference type="EMBL" id="JBHTCO010000020">
    <property type="protein sequence ID" value="MFC7394500.1"/>
    <property type="molecule type" value="Genomic_DNA"/>
</dbReference>
<evidence type="ECO:0000256" key="1">
    <source>
        <dbReference type="ARBA" id="ARBA00004196"/>
    </source>
</evidence>
<keyword evidence="4" id="KW-0812">Transmembrane</keyword>
<dbReference type="Gene3D" id="3.40.50.2300">
    <property type="match status" value="2"/>
</dbReference>
<dbReference type="PANTHER" id="PTHR46847:SF1">
    <property type="entry name" value="D-ALLOSE-BINDING PERIPLASMIC PROTEIN-RELATED"/>
    <property type="match status" value="1"/>
</dbReference>
<evidence type="ECO:0000256" key="3">
    <source>
        <dbReference type="ARBA" id="ARBA00022729"/>
    </source>
</evidence>
<dbReference type="Proteomes" id="UP001596505">
    <property type="component" value="Unassembled WGS sequence"/>
</dbReference>
<evidence type="ECO:0000313" key="6">
    <source>
        <dbReference type="EMBL" id="MFC7394500.1"/>
    </source>
</evidence>
<feature type="domain" description="Periplasmic binding protein" evidence="5">
    <location>
        <begin position="51"/>
        <end position="303"/>
    </location>
</feature>
<evidence type="ECO:0000256" key="2">
    <source>
        <dbReference type="ARBA" id="ARBA00007639"/>
    </source>
</evidence>
<dbReference type="CDD" id="cd06314">
    <property type="entry name" value="PBP1_tmGBP"/>
    <property type="match status" value="1"/>
</dbReference>
<keyword evidence="4" id="KW-1133">Transmembrane helix</keyword>
<dbReference type="InterPro" id="IPR028082">
    <property type="entry name" value="Peripla_BP_I"/>
</dbReference>
<dbReference type="PANTHER" id="PTHR46847">
    <property type="entry name" value="D-ALLOSE-BINDING PERIPLASMIC PROTEIN-RELATED"/>
    <property type="match status" value="1"/>
</dbReference>